<dbReference type="PROSITE" id="PS00498">
    <property type="entry name" value="TYROSINASE_2"/>
    <property type="match status" value="1"/>
</dbReference>
<protein>
    <recommendedName>
        <fullName evidence="3">Tyrosinase copper-binding domain-containing protein</fullName>
    </recommendedName>
</protein>
<reference evidence="4 5" key="1">
    <citation type="submission" date="2011-02" db="EMBL/GenBank/DDBJ databases">
        <title>The Genome Sequence of Sphaeroforma arctica JP610.</title>
        <authorList>
            <consortium name="The Broad Institute Genome Sequencing Platform"/>
            <person name="Russ C."/>
            <person name="Cuomo C."/>
            <person name="Young S.K."/>
            <person name="Zeng Q."/>
            <person name="Gargeya S."/>
            <person name="Alvarado L."/>
            <person name="Berlin A."/>
            <person name="Chapman S.B."/>
            <person name="Chen Z."/>
            <person name="Freedman E."/>
            <person name="Gellesch M."/>
            <person name="Goldberg J."/>
            <person name="Griggs A."/>
            <person name="Gujja S."/>
            <person name="Heilman E."/>
            <person name="Heiman D."/>
            <person name="Howarth C."/>
            <person name="Mehta T."/>
            <person name="Neiman D."/>
            <person name="Pearson M."/>
            <person name="Roberts A."/>
            <person name="Saif S."/>
            <person name="Shea T."/>
            <person name="Shenoy N."/>
            <person name="Sisk P."/>
            <person name="Stolte C."/>
            <person name="Sykes S."/>
            <person name="White J."/>
            <person name="Yandava C."/>
            <person name="Burger G."/>
            <person name="Gray M.W."/>
            <person name="Holland P.W.H."/>
            <person name="King N."/>
            <person name="Lang F.B.F."/>
            <person name="Roger A.J."/>
            <person name="Ruiz-Trillo I."/>
            <person name="Haas B."/>
            <person name="Nusbaum C."/>
            <person name="Birren B."/>
        </authorList>
    </citation>
    <scope>NUCLEOTIDE SEQUENCE [LARGE SCALE GENOMIC DNA]</scope>
    <source>
        <strain evidence="4 5">JP610</strain>
    </source>
</reference>
<dbReference type="PANTHER" id="PTHR11474">
    <property type="entry name" value="TYROSINASE FAMILY MEMBER"/>
    <property type="match status" value="1"/>
</dbReference>
<evidence type="ECO:0000313" key="5">
    <source>
        <dbReference type="Proteomes" id="UP000054560"/>
    </source>
</evidence>
<evidence type="ECO:0000313" key="4">
    <source>
        <dbReference type="EMBL" id="KNC76306.1"/>
    </source>
</evidence>
<dbReference type="InterPro" id="IPR050316">
    <property type="entry name" value="Tyrosinase/Hemocyanin"/>
</dbReference>
<dbReference type="Proteomes" id="UP000054560">
    <property type="component" value="Unassembled WGS sequence"/>
</dbReference>
<proteinExistence type="predicted"/>
<dbReference type="SUPFAM" id="SSF48056">
    <property type="entry name" value="Di-copper centre-containing domain"/>
    <property type="match status" value="1"/>
</dbReference>
<dbReference type="PANTHER" id="PTHR11474:SF126">
    <property type="entry name" value="TYROSINASE-LIKE PROTEIN TYR-1-RELATED"/>
    <property type="match status" value="1"/>
</dbReference>
<dbReference type="GO" id="GO:0016491">
    <property type="term" value="F:oxidoreductase activity"/>
    <property type="evidence" value="ECO:0007669"/>
    <property type="project" value="InterPro"/>
</dbReference>
<organism evidence="4 5">
    <name type="scientific">Sphaeroforma arctica JP610</name>
    <dbReference type="NCBI Taxonomy" id="667725"/>
    <lineage>
        <taxon>Eukaryota</taxon>
        <taxon>Ichthyosporea</taxon>
        <taxon>Ichthyophonida</taxon>
        <taxon>Sphaeroforma</taxon>
    </lineage>
</organism>
<name>A0A0L0FIJ4_9EUKA</name>
<dbReference type="InterPro" id="IPR008922">
    <property type="entry name" value="Di-copper_centre_dom_sf"/>
</dbReference>
<evidence type="ECO:0000256" key="1">
    <source>
        <dbReference type="ARBA" id="ARBA00022723"/>
    </source>
</evidence>
<dbReference type="RefSeq" id="XP_014150208.1">
    <property type="nucleotide sequence ID" value="XM_014294733.1"/>
</dbReference>
<gene>
    <name evidence="4" type="ORF">SARC_11183</name>
</gene>
<keyword evidence="2" id="KW-0186">Copper</keyword>
<dbReference type="EMBL" id="KQ243159">
    <property type="protein sequence ID" value="KNC76306.1"/>
    <property type="molecule type" value="Genomic_DNA"/>
</dbReference>
<keyword evidence="5" id="KW-1185">Reference proteome</keyword>
<evidence type="ECO:0000259" key="3">
    <source>
        <dbReference type="PROSITE" id="PS00498"/>
    </source>
</evidence>
<keyword evidence="1" id="KW-0479">Metal-binding</keyword>
<dbReference type="GO" id="GO:0046872">
    <property type="term" value="F:metal ion binding"/>
    <property type="evidence" value="ECO:0007669"/>
    <property type="project" value="UniProtKB-KW"/>
</dbReference>
<dbReference type="AlphaFoldDB" id="A0A0L0FIJ4"/>
<dbReference type="Gene3D" id="1.10.1280.10">
    <property type="entry name" value="Di-copper center containing domain from catechol oxidase"/>
    <property type="match status" value="1"/>
</dbReference>
<dbReference type="InterPro" id="IPR002227">
    <property type="entry name" value="Tyrosinase_Cu-bd"/>
</dbReference>
<dbReference type="OrthoDB" id="6132182at2759"/>
<sequence>MTFHRFLLLEIERTLLSIRPEFKALPYWDMALDSAIGGKYAMSDEDSIFSPKFFGSYTGNPSENYAVTDGSFAYWPVSQFNSTEYAPYADVYNGSETTGFNRKYTNPSNVSFVARFDKSGYSNPDPIMLLEANTNICANYAFIKTWEQWQNCVEIDVASKNANPPYGIYSVQGTQTTVPWFHAQAHLKIGSLQLATGFMGDFMDVTTSINDPIFLFHHTNIDRNNMKWQMDAEAQNATLADDNVLWDFPIVLPNSNISSTGFPVNLGCWLQDSEVSYRFPFTPLEVFGPGAELECPGSAVNGTYTHKDILRLSKPGQSTNVYDTNM</sequence>
<feature type="domain" description="Tyrosinase copper-binding" evidence="3">
    <location>
        <begin position="211"/>
        <end position="222"/>
    </location>
</feature>
<evidence type="ECO:0000256" key="2">
    <source>
        <dbReference type="ARBA" id="ARBA00023008"/>
    </source>
</evidence>
<dbReference type="Pfam" id="PF00264">
    <property type="entry name" value="Tyrosinase"/>
    <property type="match status" value="1"/>
</dbReference>
<accession>A0A0L0FIJ4</accession>
<dbReference type="GeneID" id="25911687"/>